<proteinExistence type="predicted"/>
<accession>A0A1H4LKX7</accession>
<organism evidence="1 2">
    <name type="scientific">Maribacter dokdonensis</name>
    <dbReference type="NCBI Taxonomy" id="320912"/>
    <lineage>
        <taxon>Bacteria</taxon>
        <taxon>Pseudomonadati</taxon>
        <taxon>Bacteroidota</taxon>
        <taxon>Flavobacteriia</taxon>
        <taxon>Flavobacteriales</taxon>
        <taxon>Flavobacteriaceae</taxon>
        <taxon>Maribacter</taxon>
    </lineage>
</organism>
<protein>
    <submittedName>
        <fullName evidence="1">Gluconate 2-dehydrogenase subunit 3</fullName>
    </submittedName>
</protein>
<dbReference type="RefSeq" id="WP_071340965.1">
    <property type="nucleotide sequence ID" value="NZ_CAJQES010000003.1"/>
</dbReference>
<sequence length="215" mass="23913">MDRRRVLKNMGMSLGYMVATPTLLSIVQSCKSEPAITWTPEFLAQSQGNVLTKLVDIILPKTDTPSASEVQVDIFIDKFAQDVMEKEQQDFLKMSMTKFIDKALADSGKENAEDLTTEDLEPVLASSLKYTKDQQAEMFETINSYTKAISEGTTAEIDDEISRFAFANNLRGMTIWGYKASEYVGEEVLAYLPVPGEYVACGDMQELTGGKAWSL</sequence>
<dbReference type="AlphaFoldDB" id="A0A1H4LKX7"/>
<evidence type="ECO:0000313" key="2">
    <source>
        <dbReference type="Proteomes" id="UP000183038"/>
    </source>
</evidence>
<dbReference type="Proteomes" id="UP000183038">
    <property type="component" value="Unassembled WGS sequence"/>
</dbReference>
<dbReference type="InterPro" id="IPR027056">
    <property type="entry name" value="Gluconate_2DH_su3"/>
</dbReference>
<reference evidence="1 2" key="1">
    <citation type="submission" date="2016-10" db="EMBL/GenBank/DDBJ databases">
        <authorList>
            <person name="de Groot N.N."/>
        </authorList>
    </citation>
    <scope>NUCLEOTIDE SEQUENCE [LARGE SCALE GENOMIC DNA]</scope>
    <source>
        <strain evidence="1 2">MAR_2009_71</strain>
    </source>
</reference>
<evidence type="ECO:0000313" key="1">
    <source>
        <dbReference type="EMBL" id="SEB71284.1"/>
    </source>
</evidence>
<gene>
    <name evidence="1" type="ORF">SAMN05192540_1342</name>
</gene>
<dbReference type="Pfam" id="PF13618">
    <property type="entry name" value="Gluconate_2-dh3"/>
    <property type="match status" value="1"/>
</dbReference>
<dbReference type="EMBL" id="FNTB01000001">
    <property type="protein sequence ID" value="SEB71284.1"/>
    <property type="molecule type" value="Genomic_DNA"/>
</dbReference>
<name>A0A1H4LKX7_9FLAO</name>
<dbReference type="OrthoDB" id="6385145at2"/>
<dbReference type="PROSITE" id="PS51257">
    <property type="entry name" value="PROKAR_LIPOPROTEIN"/>
    <property type="match status" value="1"/>
</dbReference>